<feature type="compositionally biased region" description="Basic residues" evidence="9">
    <location>
        <begin position="47"/>
        <end position="56"/>
    </location>
</feature>
<dbReference type="KEGG" id="dzi:111303662"/>
<sequence length="194" mass="21725">METDQPALEKPDQESSDEQEANPARSYKCTFCKRGFSNAQALGGHMNIHRRDKAKLKQALPSETTQRSLDIPKIIPSYSPNHPSWTTIQSIADSRSTQDRSSPGRWPWVIQDDDDDDDNKRTKTTCHVGEIRQLPLFDEKPSITDQNPSSQVQGGTEKDFSSNQGSSGSELDLELRLGPEPQDSSPSMTTKKFF</sequence>
<keyword evidence="2" id="KW-0479">Metal-binding</keyword>
<evidence type="ECO:0000256" key="3">
    <source>
        <dbReference type="ARBA" id="ARBA00022771"/>
    </source>
</evidence>
<dbReference type="RefSeq" id="XP_022755817.1">
    <property type="nucleotide sequence ID" value="XM_022900082.1"/>
</dbReference>
<feature type="compositionally biased region" description="Polar residues" evidence="9">
    <location>
        <begin position="182"/>
        <end position="194"/>
    </location>
</feature>
<dbReference type="Gene3D" id="3.30.160.60">
    <property type="entry name" value="Classic Zinc Finger"/>
    <property type="match status" value="1"/>
</dbReference>
<dbReference type="SMART" id="SM00355">
    <property type="entry name" value="ZnF_C2H2"/>
    <property type="match status" value="1"/>
</dbReference>
<evidence type="ECO:0000256" key="4">
    <source>
        <dbReference type="ARBA" id="ARBA00022833"/>
    </source>
</evidence>
<dbReference type="PANTHER" id="PTHR45801:SF67">
    <property type="entry name" value="C2H2-TYPE DOMAIN-CONTAINING PROTEIN"/>
    <property type="match status" value="1"/>
</dbReference>
<proteinExistence type="predicted"/>
<evidence type="ECO:0000256" key="9">
    <source>
        <dbReference type="SAM" id="MobiDB-lite"/>
    </source>
</evidence>
<protein>
    <submittedName>
        <fullName evidence="12">Transcriptional regulator SUPERMAN-like</fullName>
    </submittedName>
</protein>
<evidence type="ECO:0000256" key="1">
    <source>
        <dbReference type="ARBA" id="ARBA00004123"/>
    </source>
</evidence>
<dbReference type="Proteomes" id="UP000515121">
    <property type="component" value="Unplaced"/>
</dbReference>
<dbReference type="InterPro" id="IPR052426">
    <property type="entry name" value="Plant_dev_regulator"/>
</dbReference>
<dbReference type="InterPro" id="IPR036236">
    <property type="entry name" value="Znf_C2H2_sf"/>
</dbReference>
<dbReference type="PANTHER" id="PTHR45801">
    <property type="entry name" value="OS07G0101800 PROTEIN"/>
    <property type="match status" value="1"/>
</dbReference>
<keyword evidence="4" id="KW-0862">Zinc</keyword>
<dbReference type="Pfam" id="PF13912">
    <property type="entry name" value="zf-C2H2_6"/>
    <property type="match status" value="1"/>
</dbReference>
<organism evidence="11 12">
    <name type="scientific">Durio zibethinus</name>
    <name type="common">Durian</name>
    <dbReference type="NCBI Taxonomy" id="66656"/>
    <lineage>
        <taxon>Eukaryota</taxon>
        <taxon>Viridiplantae</taxon>
        <taxon>Streptophyta</taxon>
        <taxon>Embryophyta</taxon>
        <taxon>Tracheophyta</taxon>
        <taxon>Spermatophyta</taxon>
        <taxon>Magnoliopsida</taxon>
        <taxon>eudicotyledons</taxon>
        <taxon>Gunneridae</taxon>
        <taxon>Pentapetalae</taxon>
        <taxon>rosids</taxon>
        <taxon>malvids</taxon>
        <taxon>Malvales</taxon>
        <taxon>Malvaceae</taxon>
        <taxon>Helicteroideae</taxon>
        <taxon>Durio</taxon>
    </lineage>
</organism>
<dbReference type="GO" id="GO:0008270">
    <property type="term" value="F:zinc ion binding"/>
    <property type="evidence" value="ECO:0007669"/>
    <property type="project" value="UniProtKB-KW"/>
</dbReference>
<feature type="compositionally biased region" description="Polar residues" evidence="9">
    <location>
        <begin position="78"/>
        <end position="101"/>
    </location>
</feature>
<gene>
    <name evidence="12" type="primary">LOC111303662</name>
</gene>
<dbReference type="AlphaFoldDB" id="A0A6P5ZTD0"/>
<keyword evidence="3 8" id="KW-0863">Zinc-finger</keyword>
<dbReference type="GO" id="GO:0005634">
    <property type="term" value="C:nucleus"/>
    <property type="evidence" value="ECO:0007669"/>
    <property type="project" value="UniProtKB-SubCell"/>
</dbReference>
<evidence type="ECO:0000259" key="10">
    <source>
        <dbReference type="PROSITE" id="PS50157"/>
    </source>
</evidence>
<dbReference type="PROSITE" id="PS00028">
    <property type="entry name" value="ZINC_FINGER_C2H2_1"/>
    <property type="match status" value="1"/>
</dbReference>
<feature type="compositionally biased region" description="Polar residues" evidence="9">
    <location>
        <begin position="143"/>
        <end position="154"/>
    </location>
</feature>
<dbReference type="GeneID" id="111303662"/>
<dbReference type="SUPFAM" id="SSF57667">
    <property type="entry name" value="beta-beta-alpha zinc fingers"/>
    <property type="match status" value="1"/>
</dbReference>
<accession>A0A6P5ZTD0</accession>
<feature type="region of interest" description="Disordered" evidence="9">
    <location>
        <begin position="43"/>
        <end position="194"/>
    </location>
</feature>
<evidence type="ECO:0000256" key="6">
    <source>
        <dbReference type="ARBA" id="ARBA00023163"/>
    </source>
</evidence>
<feature type="region of interest" description="Disordered" evidence="9">
    <location>
        <begin position="1"/>
        <end position="24"/>
    </location>
</feature>
<keyword evidence="5" id="KW-0805">Transcription regulation</keyword>
<evidence type="ECO:0000313" key="11">
    <source>
        <dbReference type="Proteomes" id="UP000515121"/>
    </source>
</evidence>
<evidence type="ECO:0000313" key="12">
    <source>
        <dbReference type="RefSeq" id="XP_022755817.1"/>
    </source>
</evidence>
<keyword evidence="6" id="KW-0804">Transcription</keyword>
<dbReference type="OrthoDB" id="780709at2759"/>
<comment type="subcellular location">
    <subcellularLocation>
        <location evidence="1">Nucleus</location>
    </subcellularLocation>
</comment>
<dbReference type="InterPro" id="IPR013087">
    <property type="entry name" value="Znf_C2H2_type"/>
</dbReference>
<evidence type="ECO:0000256" key="8">
    <source>
        <dbReference type="PROSITE-ProRule" id="PRU00042"/>
    </source>
</evidence>
<dbReference type="PROSITE" id="PS50157">
    <property type="entry name" value="ZINC_FINGER_C2H2_2"/>
    <property type="match status" value="1"/>
</dbReference>
<reference evidence="12" key="1">
    <citation type="submission" date="2025-08" db="UniProtKB">
        <authorList>
            <consortium name="RefSeq"/>
        </authorList>
    </citation>
    <scope>IDENTIFICATION</scope>
    <source>
        <tissue evidence="12">Fruit stalk</tissue>
    </source>
</reference>
<evidence type="ECO:0000256" key="5">
    <source>
        <dbReference type="ARBA" id="ARBA00023015"/>
    </source>
</evidence>
<keyword evidence="7" id="KW-0539">Nucleus</keyword>
<evidence type="ECO:0000256" key="2">
    <source>
        <dbReference type="ARBA" id="ARBA00022723"/>
    </source>
</evidence>
<evidence type="ECO:0000256" key="7">
    <source>
        <dbReference type="ARBA" id="ARBA00023242"/>
    </source>
</evidence>
<feature type="domain" description="C2H2-type" evidence="10">
    <location>
        <begin position="27"/>
        <end position="54"/>
    </location>
</feature>
<keyword evidence="11" id="KW-1185">Reference proteome</keyword>
<name>A0A6P5ZTD0_DURZI</name>